<organism evidence="2 3">
    <name type="scientific">Sagittula salina</name>
    <dbReference type="NCBI Taxonomy" id="2820268"/>
    <lineage>
        <taxon>Bacteria</taxon>
        <taxon>Pseudomonadati</taxon>
        <taxon>Pseudomonadota</taxon>
        <taxon>Alphaproteobacteria</taxon>
        <taxon>Rhodobacterales</taxon>
        <taxon>Roseobacteraceae</taxon>
        <taxon>Sagittula</taxon>
    </lineage>
</organism>
<accession>A0A940MU91</accession>
<keyword evidence="1" id="KW-0812">Transmembrane</keyword>
<proteinExistence type="predicted"/>
<dbReference type="AlphaFoldDB" id="A0A940MU91"/>
<reference evidence="2" key="1">
    <citation type="submission" date="2021-03" db="EMBL/GenBank/DDBJ databases">
        <title>Sagittula salina sp. nov. strain M10.9X isolated from the marine waste.</title>
        <authorList>
            <person name="Satari L."/>
            <person name="Molina-Menor E."/>
            <person name="Vidal-Verdu A."/>
            <person name="Pascual J."/>
            <person name="Pereto J."/>
            <person name="Porcar M."/>
        </authorList>
    </citation>
    <scope>NUCLEOTIDE SEQUENCE</scope>
    <source>
        <strain evidence="2">M10.9X</strain>
    </source>
</reference>
<dbReference type="RefSeq" id="WP_209363814.1">
    <property type="nucleotide sequence ID" value="NZ_JAGISH010000020.1"/>
</dbReference>
<comment type="caution">
    <text evidence="2">The sequence shown here is derived from an EMBL/GenBank/DDBJ whole genome shotgun (WGS) entry which is preliminary data.</text>
</comment>
<keyword evidence="3" id="KW-1185">Reference proteome</keyword>
<name>A0A940MU91_9RHOB</name>
<evidence type="ECO:0000313" key="2">
    <source>
        <dbReference type="EMBL" id="MBP0484981.1"/>
    </source>
</evidence>
<keyword evidence="1" id="KW-0472">Membrane</keyword>
<sequence length="135" mass="14785">MKLRHLPSIHKSQQPDISLAIVNIVLLLIFFFLITGRMANAPTFAVEISETTVLPVENLPKPILELESGGAMMLDGEPVDEVQLSNAVIDMQVLHLLIDRNESAQLLIDVLARPEFAHLMIRLVTVHRSGGGSGS</sequence>
<dbReference type="EMBL" id="JAGISH010000020">
    <property type="protein sequence ID" value="MBP0484981.1"/>
    <property type="molecule type" value="Genomic_DNA"/>
</dbReference>
<gene>
    <name evidence="2" type="ORF">J5474_21110</name>
</gene>
<keyword evidence="1" id="KW-1133">Transmembrane helix</keyword>
<dbReference type="Proteomes" id="UP000675940">
    <property type="component" value="Unassembled WGS sequence"/>
</dbReference>
<feature type="transmembrane region" description="Helical" evidence="1">
    <location>
        <begin position="20"/>
        <end position="39"/>
    </location>
</feature>
<evidence type="ECO:0000313" key="3">
    <source>
        <dbReference type="Proteomes" id="UP000675940"/>
    </source>
</evidence>
<protein>
    <submittedName>
        <fullName evidence="2">Biopolymer transporter ExbD</fullName>
    </submittedName>
</protein>
<evidence type="ECO:0000256" key="1">
    <source>
        <dbReference type="SAM" id="Phobius"/>
    </source>
</evidence>